<proteinExistence type="inferred from homology"/>
<organism evidence="5 6">
    <name type="scientific">Cellvibrio fontiphilus</name>
    <dbReference type="NCBI Taxonomy" id="1815559"/>
    <lineage>
        <taxon>Bacteria</taxon>
        <taxon>Pseudomonadati</taxon>
        <taxon>Pseudomonadota</taxon>
        <taxon>Gammaproteobacteria</taxon>
        <taxon>Cellvibrionales</taxon>
        <taxon>Cellvibrionaceae</taxon>
        <taxon>Cellvibrio</taxon>
    </lineage>
</organism>
<feature type="domain" description="Gfo/Idh/MocA-like oxidoreductase N-terminal" evidence="3">
    <location>
        <begin position="11"/>
        <end position="122"/>
    </location>
</feature>
<evidence type="ECO:0000256" key="1">
    <source>
        <dbReference type="ARBA" id="ARBA00010928"/>
    </source>
</evidence>
<protein>
    <submittedName>
        <fullName evidence="5">Gfo/Idh/MocA family protein</fullName>
    </submittedName>
</protein>
<evidence type="ECO:0000259" key="4">
    <source>
        <dbReference type="Pfam" id="PF22725"/>
    </source>
</evidence>
<evidence type="ECO:0000259" key="3">
    <source>
        <dbReference type="Pfam" id="PF01408"/>
    </source>
</evidence>
<dbReference type="Proteomes" id="UP001595555">
    <property type="component" value="Unassembled WGS sequence"/>
</dbReference>
<dbReference type="Pfam" id="PF01408">
    <property type="entry name" value="GFO_IDH_MocA"/>
    <property type="match status" value="1"/>
</dbReference>
<dbReference type="PANTHER" id="PTHR22604">
    <property type="entry name" value="OXIDOREDUCTASES"/>
    <property type="match status" value="1"/>
</dbReference>
<dbReference type="SUPFAM" id="SSF51735">
    <property type="entry name" value="NAD(P)-binding Rossmann-fold domains"/>
    <property type="match status" value="1"/>
</dbReference>
<comment type="similarity">
    <text evidence="1">Belongs to the Gfo/Idh/MocA family.</text>
</comment>
<dbReference type="InterPro" id="IPR055170">
    <property type="entry name" value="GFO_IDH_MocA-like_dom"/>
</dbReference>
<dbReference type="Pfam" id="PF22725">
    <property type="entry name" value="GFO_IDH_MocA_C3"/>
    <property type="match status" value="1"/>
</dbReference>
<evidence type="ECO:0000256" key="2">
    <source>
        <dbReference type="ARBA" id="ARBA00023002"/>
    </source>
</evidence>
<dbReference type="InterPro" id="IPR050984">
    <property type="entry name" value="Gfo/Idh/MocA_domain"/>
</dbReference>
<dbReference type="Gene3D" id="3.30.360.10">
    <property type="entry name" value="Dihydrodipicolinate Reductase, domain 2"/>
    <property type="match status" value="1"/>
</dbReference>
<dbReference type="Gene3D" id="3.40.50.720">
    <property type="entry name" value="NAD(P)-binding Rossmann-like Domain"/>
    <property type="match status" value="1"/>
</dbReference>
<dbReference type="EMBL" id="JBHRTF010000004">
    <property type="protein sequence ID" value="MFC3116138.1"/>
    <property type="molecule type" value="Genomic_DNA"/>
</dbReference>
<dbReference type="RefSeq" id="WP_378119113.1">
    <property type="nucleotide sequence ID" value="NZ_JBHRTF010000004.1"/>
</dbReference>
<dbReference type="SUPFAM" id="SSF55347">
    <property type="entry name" value="Glyceraldehyde-3-phosphate dehydrogenase-like, C-terminal domain"/>
    <property type="match status" value="1"/>
</dbReference>
<accession>A0ABV7FJY5</accession>
<feature type="domain" description="GFO/IDH/MocA-like oxidoreductase" evidence="4">
    <location>
        <begin position="142"/>
        <end position="255"/>
    </location>
</feature>
<evidence type="ECO:0000313" key="5">
    <source>
        <dbReference type="EMBL" id="MFC3116138.1"/>
    </source>
</evidence>
<comment type="caution">
    <text evidence="5">The sequence shown here is derived from an EMBL/GenBank/DDBJ whole genome shotgun (WGS) entry which is preliminary data.</text>
</comment>
<gene>
    <name evidence="5" type="ORF">ACFODX_11260</name>
</gene>
<dbReference type="PANTHER" id="PTHR22604:SF105">
    <property type="entry name" value="TRANS-1,2-DIHYDROBENZENE-1,2-DIOL DEHYDROGENASE"/>
    <property type="match status" value="1"/>
</dbReference>
<dbReference type="InterPro" id="IPR000683">
    <property type="entry name" value="Gfo/Idh/MocA-like_OxRdtase_N"/>
</dbReference>
<name>A0ABV7FJY5_9GAMM</name>
<dbReference type="InterPro" id="IPR036291">
    <property type="entry name" value="NAD(P)-bd_dom_sf"/>
</dbReference>
<keyword evidence="2" id="KW-0560">Oxidoreductase</keyword>
<sequence>MSTTSAQAAKIRWGVLSTAKIGRTKVIPALQHSTHNEVVAICSRDEQSARKVADELGIARAYGSYEELLADPEIDAIYNPLPNHLHVDWSIKALQAGKHILCEKPLGLNADDAQRLLEAAEAYPQLKAMEAFMYRFHPRWKIAKALVDSGRIGKLLSLHSHFSYNNREPQNIRNNADMGGGALMDIGCYCISLSRWLFNAEPSQVVGHITPYENYEVDCLVSGVLEFDAGSATFTASTKIEAQQFMEAYGENGSILLPIPFNPATEGATEIHIKNNGESETIIVPPSDHYREMVDAFALSIINQQPVPTPLSDAINNMRVIDSVFVSAAEGRWIAL</sequence>
<keyword evidence="6" id="KW-1185">Reference proteome</keyword>
<reference evidence="6" key="1">
    <citation type="journal article" date="2019" name="Int. J. Syst. Evol. Microbiol.">
        <title>The Global Catalogue of Microorganisms (GCM) 10K type strain sequencing project: providing services to taxonomists for standard genome sequencing and annotation.</title>
        <authorList>
            <consortium name="The Broad Institute Genomics Platform"/>
            <consortium name="The Broad Institute Genome Sequencing Center for Infectious Disease"/>
            <person name="Wu L."/>
            <person name="Ma J."/>
        </authorList>
    </citation>
    <scope>NUCLEOTIDE SEQUENCE [LARGE SCALE GENOMIC DNA]</scope>
    <source>
        <strain evidence="6">KCTC 52237</strain>
    </source>
</reference>
<evidence type="ECO:0000313" key="6">
    <source>
        <dbReference type="Proteomes" id="UP001595555"/>
    </source>
</evidence>